<dbReference type="InterPro" id="IPR031100">
    <property type="entry name" value="LOG_fam"/>
</dbReference>
<dbReference type="NCBIfam" id="TIGR00730">
    <property type="entry name" value="Rossman fold protein, TIGR00730 family"/>
    <property type="match status" value="1"/>
</dbReference>
<dbReference type="SUPFAM" id="SSF102405">
    <property type="entry name" value="MCP/YpsA-like"/>
    <property type="match status" value="1"/>
</dbReference>
<dbReference type="GO" id="GO:0005829">
    <property type="term" value="C:cytosol"/>
    <property type="evidence" value="ECO:0007669"/>
    <property type="project" value="TreeGrafter"/>
</dbReference>
<evidence type="ECO:0000313" key="3">
    <source>
        <dbReference type="Proteomes" id="UP000574690"/>
    </source>
</evidence>
<dbReference type="GO" id="GO:0016787">
    <property type="term" value="F:hydrolase activity"/>
    <property type="evidence" value="ECO:0007669"/>
    <property type="project" value="UniProtKB-KW"/>
</dbReference>
<comment type="similarity">
    <text evidence="1">Belongs to the LOG family.</text>
</comment>
<keyword evidence="1" id="KW-0378">Hydrolase</keyword>
<gene>
    <name evidence="2" type="ORF">HOQ43_08710</name>
</gene>
<dbReference type="AlphaFoldDB" id="A0A850CAH6"/>
<comment type="catalytic activity">
    <reaction evidence="1">
        <text>N(6)-(dimethylallyl)adenosine 5'-phosphate + H2O = N(6)-dimethylallyladenine + D-ribose 5-phosphate</text>
        <dbReference type="Rhea" id="RHEA:48560"/>
        <dbReference type="ChEBI" id="CHEBI:15377"/>
        <dbReference type="ChEBI" id="CHEBI:17660"/>
        <dbReference type="ChEBI" id="CHEBI:57526"/>
        <dbReference type="ChEBI" id="CHEBI:78346"/>
        <dbReference type="EC" id="3.2.2.n1"/>
    </reaction>
</comment>
<sequence>MTSDRRITDDQRLLDLEHSEEWKQRAAWRVMKFQAEFVEGFDVLEAADLGDAVCVYGSARTVVDSEEYKLGVDLGRKLGEAGFSVITGGGPGAMEAANRGAYDAGVKSVGLGIELPFEQGINEFVDIELDFKYFFVRKVMFLKYSCGFCALPGGFGTMDELFEALTLEQTGKVGKFPIALIGTDYWGGLVEWLRASMLGDGKISPKDLDLLLVTDDLDEAVAHMQQARSAQSSARS</sequence>
<dbReference type="Pfam" id="PF03641">
    <property type="entry name" value="Lysine_decarbox"/>
    <property type="match status" value="1"/>
</dbReference>
<dbReference type="Proteomes" id="UP000574690">
    <property type="component" value="Unassembled WGS sequence"/>
</dbReference>
<evidence type="ECO:0000256" key="1">
    <source>
        <dbReference type="RuleBase" id="RU363015"/>
    </source>
</evidence>
<organism evidence="2 3">
    <name type="scientific">Glycomyces artemisiae</name>
    <dbReference type="NCBI Taxonomy" id="1076443"/>
    <lineage>
        <taxon>Bacteria</taxon>
        <taxon>Bacillati</taxon>
        <taxon>Actinomycetota</taxon>
        <taxon>Actinomycetes</taxon>
        <taxon>Glycomycetales</taxon>
        <taxon>Glycomycetaceae</taxon>
        <taxon>Glycomyces</taxon>
    </lineage>
</organism>
<reference evidence="2 3" key="1">
    <citation type="submission" date="2020-05" db="EMBL/GenBank/DDBJ databases">
        <title>DNA-SIP metagenomic assembled genomes.</title>
        <authorList>
            <person name="Yu J."/>
        </authorList>
    </citation>
    <scope>NUCLEOTIDE SEQUENCE [LARGE SCALE GENOMIC DNA]</scope>
    <source>
        <strain evidence="2">Bin5.27</strain>
    </source>
</reference>
<protein>
    <recommendedName>
        <fullName evidence="1">Cytokinin riboside 5'-monophosphate phosphoribohydrolase</fullName>
        <ecNumber evidence="1">3.2.2.n1</ecNumber>
    </recommendedName>
</protein>
<dbReference type="InterPro" id="IPR052341">
    <property type="entry name" value="LOG_family_nucleotidases"/>
</dbReference>
<dbReference type="EC" id="3.2.2.n1" evidence="1"/>
<dbReference type="InterPro" id="IPR005269">
    <property type="entry name" value="LOG"/>
</dbReference>
<comment type="catalytic activity">
    <reaction evidence="1">
        <text>9-ribosyl-trans-zeatin 5'-phosphate + H2O = trans-zeatin + D-ribose 5-phosphate</text>
        <dbReference type="Rhea" id="RHEA:48564"/>
        <dbReference type="ChEBI" id="CHEBI:15377"/>
        <dbReference type="ChEBI" id="CHEBI:16522"/>
        <dbReference type="ChEBI" id="CHEBI:78346"/>
        <dbReference type="ChEBI" id="CHEBI:87947"/>
        <dbReference type="EC" id="3.2.2.n1"/>
    </reaction>
</comment>
<accession>A0A850CAH6</accession>
<proteinExistence type="inferred from homology"/>
<comment type="caution">
    <text evidence="2">The sequence shown here is derived from an EMBL/GenBank/DDBJ whole genome shotgun (WGS) entry which is preliminary data.</text>
</comment>
<dbReference type="PANTHER" id="PTHR43393">
    <property type="entry name" value="CYTOKININ RIBOSIDE 5'-MONOPHOSPHATE PHOSPHORIBOHYDROLASE"/>
    <property type="match status" value="1"/>
</dbReference>
<dbReference type="Gene3D" id="3.40.50.450">
    <property type="match status" value="1"/>
</dbReference>
<name>A0A850CAH6_9ACTN</name>
<dbReference type="PANTHER" id="PTHR43393:SF2">
    <property type="entry name" value="CYTOKININ RIBOSIDE 5'-MONOPHOSPHATE PHOSPHORIBOHYDROLASE"/>
    <property type="match status" value="1"/>
</dbReference>
<dbReference type="EMBL" id="JABFXE010000363">
    <property type="protein sequence ID" value="NUQ88526.1"/>
    <property type="molecule type" value="Genomic_DNA"/>
</dbReference>
<keyword evidence="1" id="KW-0203">Cytokinin biosynthesis</keyword>
<dbReference type="GO" id="GO:0009691">
    <property type="term" value="P:cytokinin biosynthetic process"/>
    <property type="evidence" value="ECO:0007669"/>
    <property type="project" value="UniProtKB-UniRule"/>
</dbReference>
<dbReference type="FunFam" id="3.40.50.450:FF:000011">
    <property type="entry name" value="TIGR00730 family Rossman fold protein"/>
    <property type="match status" value="1"/>
</dbReference>
<evidence type="ECO:0000313" key="2">
    <source>
        <dbReference type="EMBL" id="NUQ88526.1"/>
    </source>
</evidence>